<comment type="function">
    <text evidence="9">S-adenosyl-L-methionine-dependent methyltransferase that specifically methylates the N(1) position of adenine in helix 25.1 in 25S rRNA. Required both for ribosomal 40S and 60S subunits biogenesis. Required for efficient pre-rRNA cleavage at site A2.</text>
</comment>
<protein>
    <recommendedName>
        <fullName evidence="8 9">Ribosomal RNA-processing protein 8</fullName>
        <ecNumber evidence="9">2.1.1.-</ecNumber>
    </recommendedName>
</protein>
<dbReference type="InterPro" id="IPR007823">
    <property type="entry name" value="RRP8"/>
</dbReference>
<keyword evidence="4 9" id="KW-0489">Methyltransferase</keyword>
<accession>A0AA40AF82</accession>
<evidence type="ECO:0000256" key="2">
    <source>
        <dbReference type="ARBA" id="ARBA00006301"/>
    </source>
</evidence>
<dbReference type="Pfam" id="PF05148">
    <property type="entry name" value="Methyltransf_8"/>
    <property type="match status" value="1"/>
</dbReference>
<dbReference type="PANTHER" id="PTHR12787">
    <property type="entry name" value="RIBOSOMAL RNA-PROCESSING PROTEIN 8"/>
    <property type="match status" value="1"/>
</dbReference>
<dbReference type="GO" id="GO:0005730">
    <property type="term" value="C:nucleolus"/>
    <property type="evidence" value="ECO:0007669"/>
    <property type="project" value="UniProtKB-SubCell"/>
</dbReference>
<gene>
    <name evidence="11" type="ORF">B0H67DRAFT_578673</name>
</gene>
<feature type="compositionally biased region" description="Acidic residues" evidence="10">
    <location>
        <begin position="155"/>
        <end position="171"/>
    </location>
</feature>
<evidence type="ECO:0000256" key="1">
    <source>
        <dbReference type="ARBA" id="ARBA00004604"/>
    </source>
</evidence>
<feature type="compositionally biased region" description="Polar residues" evidence="10">
    <location>
        <begin position="48"/>
        <end position="60"/>
    </location>
</feature>
<reference evidence="11" key="1">
    <citation type="submission" date="2023-06" db="EMBL/GenBank/DDBJ databases">
        <title>Genome-scale phylogeny and comparative genomics of the fungal order Sordariales.</title>
        <authorList>
            <consortium name="Lawrence Berkeley National Laboratory"/>
            <person name="Hensen N."/>
            <person name="Bonometti L."/>
            <person name="Westerberg I."/>
            <person name="Brannstrom I.O."/>
            <person name="Guillou S."/>
            <person name="Cros-Aarteil S."/>
            <person name="Calhoun S."/>
            <person name="Haridas S."/>
            <person name="Kuo A."/>
            <person name="Mondo S."/>
            <person name="Pangilinan J."/>
            <person name="Riley R."/>
            <person name="Labutti K."/>
            <person name="Andreopoulos B."/>
            <person name="Lipzen A."/>
            <person name="Chen C."/>
            <person name="Yanf M."/>
            <person name="Daum C."/>
            <person name="Ng V."/>
            <person name="Clum A."/>
            <person name="Steindorff A."/>
            <person name="Ohm R."/>
            <person name="Martin F."/>
            <person name="Silar P."/>
            <person name="Natvig D."/>
            <person name="Lalanne C."/>
            <person name="Gautier V."/>
            <person name="Ament-Velasquez S.L."/>
            <person name="Kruys A."/>
            <person name="Hutchinson M.I."/>
            <person name="Powell A.J."/>
            <person name="Barry K."/>
            <person name="Miller A.N."/>
            <person name="Grigoriev I.V."/>
            <person name="Debuchy R."/>
            <person name="Gladieux P."/>
            <person name="Thoren M.H."/>
            <person name="Johannesson H."/>
        </authorList>
    </citation>
    <scope>NUCLEOTIDE SEQUENCE</scope>
    <source>
        <strain evidence="11">SMH4607-1</strain>
    </source>
</reference>
<comment type="subcellular location">
    <subcellularLocation>
        <location evidence="1 9">Nucleus</location>
        <location evidence="1 9">Nucleolus</location>
    </subcellularLocation>
</comment>
<evidence type="ECO:0000256" key="8">
    <source>
        <dbReference type="ARBA" id="ARBA00076672"/>
    </source>
</evidence>
<evidence type="ECO:0000313" key="11">
    <source>
        <dbReference type="EMBL" id="KAK0714643.1"/>
    </source>
</evidence>
<dbReference type="FunFam" id="1.10.10.2150:FF:000001">
    <property type="entry name" value="Ribosomal RNA-processing protein 8"/>
    <property type="match status" value="1"/>
</dbReference>
<feature type="compositionally biased region" description="Basic and acidic residues" evidence="10">
    <location>
        <begin position="212"/>
        <end position="227"/>
    </location>
</feature>
<dbReference type="EMBL" id="JAUKUA010000004">
    <property type="protein sequence ID" value="KAK0714643.1"/>
    <property type="molecule type" value="Genomic_DNA"/>
</dbReference>
<keyword evidence="12" id="KW-1185">Reference proteome</keyword>
<sequence length="614" mass="67218">MFAVKGWTASADKLKVEGDTGPAQDPDLPLTHGRTLPRKRKRPEKPANANSRNTQNVTAANLSDMWAKVIEHKAPTAKALARKEKKRQKLEQDAAASAQIPEAKEAKEVSPENEASEQQQPKQDSVKKSKKDQKEKKGDKEDQKEKAASPSAEEAVAEDEEWGGIEDDEPVSEAPTPEKGNAKDRKNKKQKVDKQPLPEVEATPGAKPAGKKNGDKKPAAAEKKPAEKQAPTAPPPSAVTKLTPLQASMREKLISARFRHLNETLYTRPSAEAFELFDESPEMFSEYHEGFRRQVDVWPENPVEGYICDLEARAKVRHMPKGVRHDFSNPIANANLLPLPRSIREGGICTVADLGCGDASLSARLQPSLKRLRLDVRSFDLQTGGNPLITRADIARLPLPDCSVDVAIFCLALMGTNWIDFVEEAYRVLRWKGELWIAEIKSRFAMPNKKGGKKVVAHSVGNRRNAAVAEPPADGTKLGPGGPPGTGKKSAKRLQALEEAAEADEAELAVEVDGVELRQNGTDVSAFVNVLRDRGFLLHNGLGEGAVDMSNKMFVKMSFVKASPAYKGKCVVERREDSMGAQGPMKKKKFFTDEEEGAAGNEAATLKPCVYKIR</sequence>
<evidence type="ECO:0000256" key="9">
    <source>
        <dbReference type="RuleBase" id="RU365074"/>
    </source>
</evidence>
<evidence type="ECO:0000256" key="4">
    <source>
        <dbReference type="ARBA" id="ARBA00022603"/>
    </source>
</evidence>
<name>A0AA40AF82_9PEZI</name>
<dbReference type="Gene3D" id="3.40.50.150">
    <property type="entry name" value="Vaccinia Virus protein VP39"/>
    <property type="match status" value="1"/>
</dbReference>
<dbReference type="GO" id="GO:0042273">
    <property type="term" value="P:ribosomal large subunit biogenesis"/>
    <property type="evidence" value="ECO:0007669"/>
    <property type="project" value="TreeGrafter"/>
</dbReference>
<feature type="region of interest" description="Disordered" evidence="10">
    <location>
        <begin position="463"/>
        <end position="492"/>
    </location>
</feature>
<feature type="region of interest" description="Disordered" evidence="10">
    <location>
        <begin position="1"/>
        <end position="60"/>
    </location>
</feature>
<evidence type="ECO:0000256" key="7">
    <source>
        <dbReference type="ARBA" id="ARBA00023242"/>
    </source>
</evidence>
<dbReference type="AlphaFoldDB" id="A0AA40AF82"/>
<evidence type="ECO:0000256" key="10">
    <source>
        <dbReference type="SAM" id="MobiDB-lite"/>
    </source>
</evidence>
<evidence type="ECO:0000256" key="6">
    <source>
        <dbReference type="ARBA" id="ARBA00022691"/>
    </source>
</evidence>
<proteinExistence type="inferred from homology"/>
<keyword evidence="6 9" id="KW-0949">S-adenosyl-L-methionine</keyword>
<feature type="region of interest" description="Disordered" evidence="10">
    <location>
        <begin position="75"/>
        <end position="243"/>
    </location>
</feature>
<keyword evidence="3 9" id="KW-0698">rRNA processing</keyword>
<dbReference type="InterPro" id="IPR029063">
    <property type="entry name" value="SAM-dependent_MTases_sf"/>
</dbReference>
<organism evidence="11 12">
    <name type="scientific">Lasiosphaeris hirsuta</name>
    <dbReference type="NCBI Taxonomy" id="260670"/>
    <lineage>
        <taxon>Eukaryota</taxon>
        <taxon>Fungi</taxon>
        <taxon>Dikarya</taxon>
        <taxon>Ascomycota</taxon>
        <taxon>Pezizomycotina</taxon>
        <taxon>Sordariomycetes</taxon>
        <taxon>Sordariomycetidae</taxon>
        <taxon>Sordariales</taxon>
        <taxon>Lasiosphaeriaceae</taxon>
        <taxon>Lasiosphaeris</taxon>
    </lineage>
</organism>
<comment type="similarity">
    <text evidence="2 9">Belongs to the methyltransferase superfamily. RRP8 family.</text>
</comment>
<dbReference type="Gene3D" id="1.10.10.2150">
    <property type="entry name" value="Ribosomal RNA-processing protein 8, N-terminal domain"/>
    <property type="match status" value="1"/>
</dbReference>
<dbReference type="SUPFAM" id="SSF53335">
    <property type="entry name" value="S-adenosyl-L-methionine-dependent methyltransferases"/>
    <property type="match status" value="1"/>
</dbReference>
<keyword evidence="7 9" id="KW-0539">Nucleus</keyword>
<evidence type="ECO:0000313" key="12">
    <source>
        <dbReference type="Proteomes" id="UP001172102"/>
    </source>
</evidence>
<comment type="caution">
    <text evidence="11">The sequence shown here is derived from an EMBL/GenBank/DDBJ whole genome shotgun (WGS) entry which is preliminary data.</text>
</comment>
<evidence type="ECO:0000256" key="3">
    <source>
        <dbReference type="ARBA" id="ARBA00022552"/>
    </source>
</evidence>
<dbReference type="EC" id="2.1.1.-" evidence="9"/>
<dbReference type="Proteomes" id="UP001172102">
    <property type="component" value="Unassembled WGS sequence"/>
</dbReference>
<keyword evidence="5 9" id="KW-0808">Transferase</keyword>
<feature type="compositionally biased region" description="Basic and acidic residues" evidence="10">
    <location>
        <begin position="124"/>
        <end position="147"/>
    </location>
</feature>
<dbReference type="PANTHER" id="PTHR12787:SF0">
    <property type="entry name" value="RIBOSOMAL RNA-PROCESSING PROTEIN 8"/>
    <property type="match status" value="1"/>
</dbReference>
<feature type="compositionally biased region" description="Basic and acidic residues" evidence="10">
    <location>
        <begin position="180"/>
        <end position="196"/>
    </location>
</feature>
<evidence type="ECO:0000256" key="5">
    <source>
        <dbReference type="ARBA" id="ARBA00022679"/>
    </source>
</evidence>
<dbReference type="InterPro" id="IPR042036">
    <property type="entry name" value="RRP8_N"/>
</dbReference>
<dbReference type="GO" id="GO:0016433">
    <property type="term" value="F:rRNA (adenine) methyltransferase activity"/>
    <property type="evidence" value="ECO:0007669"/>
    <property type="project" value="UniProtKB-ARBA"/>
</dbReference>